<dbReference type="EMBL" id="LR796918">
    <property type="protein sequence ID" value="CAB4174492.1"/>
    <property type="molecule type" value="Genomic_DNA"/>
</dbReference>
<evidence type="ECO:0000313" key="1">
    <source>
        <dbReference type="EMBL" id="CAB4174492.1"/>
    </source>
</evidence>
<name>A0A6J5PTJ2_9CAUD</name>
<accession>A0A6J5PTJ2</accession>
<protein>
    <submittedName>
        <fullName evidence="1">Uncharacterized protein</fullName>
    </submittedName>
</protein>
<reference evidence="1" key="1">
    <citation type="submission" date="2020-05" db="EMBL/GenBank/DDBJ databases">
        <authorList>
            <person name="Chiriac C."/>
            <person name="Salcher M."/>
            <person name="Ghai R."/>
            <person name="Kavagutti S V."/>
        </authorList>
    </citation>
    <scope>NUCLEOTIDE SEQUENCE</scope>
</reference>
<proteinExistence type="predicted"/>
<sequence length="102" mass="9695">MVAFVAGAVLTAANLNTAFNALTIRTVTGTSDTLVLADNGGGVTYSNASATTATIPPNASVAFATGTKIVLVNLGAGVVTVTAGAGVTVNGATLTLAQNAGG</sequence>
<feature type="non-terminal residue" evidence="1">
    <location>
        <position position="102"/>
    </location>
</feature>
<organism evidence="1">
    <name type="scientific">uncultured Caudovirales phage</name>
    <dbReference type="NCBI Taxonomy" id="2100421"/>
    <lineage>
        <taxon>Viruses</taxon>
        <taxon>Duplodnaviria</taxon>
        <taxon>Heunggongvirae</taxon>
        <taxon>Uroviricota</taxon>
        <taxon>Caudoviricetes</taxon>
        <taxon>Peduoviridae</taxon>
        <taxon>Maltschvirus</taxon>
        <taxon>Maltschvirus maltsch</taxon>
    </lineage>
</organism>
<gene>
    <name evidence="1" type="ORF">UFOVP957_48</name>
</gene>